<evidence type="ECO:0000256" key="2">
    <source>
        <dbReference type="ARBA" id="ARBA00022803"/>
    </source>
</evidence>
<proteinExistence type="inferred from homology"/>
<dbReference type="OrthoDB" id="124397at2759"/>
<keyword evidence="3" id="KW-0256">Endoplasmic reticulum</keyword>
<keyword evidence="2" id="KW-0802">TPR repeat</keyword>
<gene>
    <name evidence="5" type="ORF">MSYG_0667</name>
</gene>
<dbReference type="VEuPathDB" id="FungiDB:MSYG_0667"/>
<dbReference type="RefSeq" id="XP_018739390.1">
    <property type="nucleotide sequence ID" value="XM_018885858.1"/>
</dbReference>
<dbReference type="OMA" id="MSDQEGW"/>
<sequence length="307" mass="34084">MSQEAPITLDEALQWLEHQRKTLAREPFHVVRYGEWLLEHKQLGALGQDVWAFLEQLGLAAAELGKIDLAELCLSRLIVRFSDSARVLVLKGVILEAEGRFDEAKRVYELLLRKESSNVLVNKRRLACIKAAPNGIPLATEGLAELVDIFPTDQESWLELASLYLHQNKYEQAVFALEELVLLAPQNSFYLLKYAETLYTAGDIVNAYKIYLRILELGEGNLAPNSGHKMDRVKGPWVRTLWGLKMCASQLLSNPAQKDSGVTSVESVDTLVTKLLLESVYAPNADPLTPASCRSAVRAVLAPSSSA</sequence>
<dbReference type="SMART" id="SM00028">
    <property type="entry name" value="TPR"/>
    <property type="match status" value="4"/>
</dbReference>
<dbReference type="STRING" id="1230383.M5EKF7"/>
<dbReference type="PROSITE" id="PS50005">
    <property type="entry name" value="TPR"/>
    <property type="match status" value="1"/>
</dbReference>
<dbReference type="InterPro" id="IPR039856">
    <property type="entry name" value="EMC2-like"/>
</dbReference>
<dbReference type="EMBL" id="LT671821">
    <property type="protein sequence ID" value="SHO76329.1"/>
    <property type="molecule type" value="Genomic_DNA"/>
</dbReference>
<dbReference type="SUPFAM" id="SSF48452">
    <property type="entry name" value="TPR-like"/>
    <property type="match status" value="1"/>
</dbReference>
<feature type="domain" description="EMC2 TPR-like" evidence="4">
    <location>
        <begin position="90"/>
        <end position="197"/>
    </location>
</feature>
<reference evidence="6" key="1">
    <citation type="journal article" date="2017" name="Nucleic Acids Res.">
        <title>Proteogenomics produces comprehensive and highly accurate protein-coding gene annotation in a complete genome assembly of Malassezia sympodialis.</title>
        <authorList>
            <person name="Zhu Y."/>
            <person name="Engstroem P.G."/>
            <person name="Tellgren-Roth C."/>
            <person name="Baudo C.D."/>
            <person name="Kennell J.C."/>
            <person name="Sun S."/>
            <person name="Billmyre R.B."/>
            <person name="Schroeder M.S."/>
            <person name="Andersson A."/>
            <person name="Holm T."/>
            <person name="Sigurgeirsson B."/>
            <person name="Wu G."/>
            <person name="Sankaranarayanan S.R."/>
            <person name="Siddharthan R."/>
            <person name="Sanyal K."/>
            <person name="Lundeberg J."/>
            <person name="Nystedt B."/>
            <person name="Boekhout T."/>
            <person name="Dawson T.L. Jr."/>
            <person name="Heitman J."/>
            <person name="Scheynius A."/>
            <person name="Lehtioe J."/>
        </authorList>
    </citation>
    <scope>NUCLEOTIDE SEQUENCE [LARGE SCALE GENOMIC DNA]</scope>
    <source>
        <strain evidence="6">ATCC 42132</strain>
    </source>
</reference>
<dbReference type="InterPro" id="IPR055217">
    <property type="entry name" value="TPR_EMC2"/>
</dbReference>
<dbReference type="InterPro" id="IPR019734">
    <property type="entry name" value="TPR_rpt"/>
</dbReference>
<accession>M5EKF7</accession>
<comment type="function">
    <text evidence="3">Part of the endoplasmic reticulum membrane protein complex (EMC) that enables the energy-independent insertion into endoplasmic reticulum membranes of newly synthesized membrane proteins.</text>
</comment>
<dbReference type="Pfam" id="PF22890">
    <property type="entry name" value="TPR_EMC2"/>
    <property type="match status" value="1"/>
</dbReference>
<comment type="similarity">
    <text evidence="3">Belongs to the EMC2 family.</text>
</comment>
<dbReference type="Proteomes" id="UP000186303">
    <property type="component" value="Chromosome 1"/>
</dbReference>
<keyword evidence="3" id="KW-0472">Membrane</keyword>
<dbReference type="KEGG" id="msym:MSY001_0774"/>
<dbReference type="HOGENOM" id="CLU_052388_1_2_1"/>
<evidence type="ECO:0000256" key="3">
    <source>
        <dbReference type="RuleBase" id="RU367091"/>
    </source>
</evidence>
<evidence type="ECO:0000313" key="6">
    <source>
        <dbReference type="Proteomes" id="UP000186303"/>
    </source>
</evidence>
<name>M5EKF7_MALS4</name>
<dbReference type="PANTHER" id="PTHR12760">
    <property type="entry name" value="TETRATRICOPEPTIDE REPEAT PROTEIN"/>
    <property type="match status" value="1"/>
</dbReference>
<evidence type="ECO:0000256" key="1">
    <source>
        <dbReference type="ARBA" id="ARBA00022737"/>
    </source>
</evidence>
<dbReference type="InterPro" id="IPR011990">
    <property type="entry name" value="TPR-like_helical_dom_sf"/>
</dbReference>
<dbReference type="AlphaFoldDB" id="M5EKF7"/>
<keyword evidence="1" id="KW-0677">Repeat</keyword>
<comment type="subcellular location">
    <subcellularLocation>
        <location evidence="3">Endoplasmic reticulum membrane</location>
        <topology evidence="3">Peripheral membrane protein</topology>
        <orientation evidence="3">Cytoplasmic side</orientation>
    </subcellularLocation>
</comment>
<organism evidence="5 6">
    <name type="scientific">Malassezia sympodialis (strain ATCC 42132)</name>
    <name type="common">Atopic eczema-associated yeast</name>
    <dbReference type="NCBI Taxonomy" id="1230383"/>
    <lineage>
        <taxon>Eukaryota</taxon>
        <taxon>Fungi</taxon>
        <taxon>Dikarya</taxon>
        <taxon>Basidiomycota</taxon>
        <taxon>Ustilaginomycotina</taxon>
        <taxon>Malasseziomycetes</taxon>
        <taxon>Malasseziales</taxon>
        <taxon>Malasseziaceae</taxon>
        <taxon>Malassezia</taxon>
    </lineage>
</organism>
<evidence type="ECO:0000313" key="5">
    <source>
        <dbReference type="EMBL" id="SHO76329.1"/>
    </source>
</evidence>
<evidence type="ECO:0000259" key="4">
    <source>
        <dbReference type="Pfam" id="PF22890"/>
    </source>
</evidence>
<comment type="subunit">
    <text evidence="3">Component of the ER membrane protein complex (EMC).</text>
</comment>
<dbReference type="Gene3D" id="1.25.40.10">
    <property type="entry name" value="Tetratricopeptide repeat domain"/>
    <property type="match status" value="1"/>
</dbReference>
<dbReference type="GO" id="GO:0072546">
    <property type="term" value="C:EMC complex"/>
    <property type="evidence" value="ECO:0007669"/>
    <property type="project" value="UniProtKB-UniRule"/>
</dbReference>
<keyword evidence="6" id="KW-1185">Reference proteome</keyword>
<protein>
    <recommendedName>
        <fullName evidence="3">ER membrane protein complex subunit 2</fullName>
    </recommendedName>
</protein>